<sequence>MERYGADSGSEEQVAEGEERVSAERLPPELWLRILELATDIVPGAVETETLDPFQPSAPLPMFEDQAALLRSLAIKRSLVRVCRQWRALATPFLYRIVIAKGQQLSLLHRTLIAPDAPDHADRARSLRKYVLRLFYFLNQLDHDYDSTNLAAVILALPNLISFTLRGGVPTRSRTDPHESVLSALKERGPTLRVLDWVDCFAFTRSSSQMRELLSDLAELRILRQGPLPPVTANSTQVSLPKLVVLAFDPFMSSGSFSPAFDNFASLRELQLQETAEFPYKLPAPVAAQITQVTIWFSYDYQAVQDIIRIFPNLRHLVIWYGVWYDLPPNGFSLCNVECLGLGRYGRREVEDDGVLNEFLDCLSVMDPPKLTLLRFLGTNEWPGWQDECPQTWARFQRLAGSSKYRIENSLGEVVH</sequence>
<organism evidence="2 3">
    <name type="scientific">Gloeophyllum trabeum (strain ATCC 11539 / FP-39264 / Madison 617)</name>
    <name type="common">Brown rot fungus</name>
    <dbReference type="NCBI Taxonomy" id="670483"/>
    <lineage>
        <taxon>Eukaryota</taxon>
        <taxon>Fungi</taxon>
        <taxon>Dikarya</taxon>
        <taxon>Basidiomycota</taxon>
        <taxon>Agaricomycotina</taxon>
        <taxon>Agaricomycetes</taxon>
        <taxon>Gloeophyllales</taxon>
        <taxon>Gloeophyllaceae</taxon>
        <taxon>Gloeophyllum</taxon>
    </lineage>
</organism>
<dbReference type="Gene3D" id="3.80.10.10">
    <property type="entry name" value="Ribonuclease Inhibitor"/>
    <property type="match status" value="1"/>
</dbReference>
<dbReference type="KEGG" id="gtr:GLOTRDRAFT_133670"/>
<gene>
    <name evidence="2" type="ORF">GLOTRDRAFT_133670</name>
</gene>
<dbReference type="SUPFAM" id="SSF52047">
    <property type="entry name" value="RNI-like"/>
    <property type="match status" value="1"/>
</dbReference>
<dbReference type="AlphaFoldDB" id="S7PUC9"/>
<evidence type="ECO:0000256" key="1">
    <source>
        <dbReference type="SAM" id="MobiDB-lite"/>
    </source>
</evidence>
<dbReference type="EMBL" id="KB469313">
    <property type="protein sequence ID" value="EPQ50932.1"/>
    <property type="molecule type" value="Genomic_DNA"/>
</dbReference>
<feature type="region of interest" description="Disordered" evidence="1">
    <location>
        <begin position="1"/>
        <end position="21"/>
    </location>
</feature>
<protein>
    <submittedName>
        <fullName evidence="2">Uncharacterized protein</fullName>
    </submittedName>
</protein>
<dbReference type="InterPro" id="IPR032675">
    <property type="entry name" value="LRR_dom_sf"/>
</dbReference>
<proteinExistence type="predicted"/>
<evidence type="ECO:0000313" key="2">
    <source>
        <dbReference type="EMBL" id="EPQ50932.1"/>
    </source>
</evidence>
<dbReference type="Proteomes" id="UP000030669">
    <property type="component" value="Unassembled WGS sequence"/>
</dbReference>
<dbReference type="GeneID" id="19302771"/>
<dbReference type="RefSeq" id="XP_007870802.1">
    <property type="nucleotide sequence ID" value="XM_007872611.1"/>
</dbReference>
<dbReference type="HOGENOM" id="CLU_052689_1_0_1"/>
<name>S7PUC9_GLOTA</name>
<dbReference type="OrthoDB" id="3232644at2759"/>
<dbReference type="eggNOG" id="ENOG502SPX6">
    <property type="taxonomic scope" value="Eukaryota"/>
</dbReference>
<keyword evidence="3" id="KW-1185">Reference proteome</keyword>
<evidence type="ECO:0000313" key="3">
    <source>
        <dbReference type="Proteomes" id="UP000030669"/>
    </source>
</evidence>
<accession>S7PUC9</accession>
<reference evidence="2 3" key="1">
    <citation type="journal article" date="2012" name="Science">
        <title>The Paleozoic origin of enzymatic lignin decomposition reconstructed from 31 fungal genomes.</title>
        <authorList>
            <person name="Floudas D."/>
            <person name="Binder M."/>
            <person name="Riley R."/>
            <person name="Barry K."/>
            <person name="Blanchette R.A."/>
            <person name="Henrissat B."/>
            <person name="Martinez A.T."/>
            <person name="Otillar R."/>
            <person name="Spatafora J.W."/>
            <person name="Yadav J.S."/>
            <person name="Aerts A."/>
            <person name="Benoit I."/>
            <person name="Boyd A."/>
            <person name="Carlson A."/>
            <person name="Copeland A."/>
            <person name="Coutinho P.M."/>
            <person name="de Vries R.P."/>
            <person name="Ferreira P."/>
            <person name="Findley K."/>
            <person name="Foster B."/>
            <person name="Gaskell J."/>
            <person name="Glotzer D."/>
            <person name="Gorecki P."/>
            <person name="Heitman J."/>
            <person name="Hesse C."/>
            <person name="Hori C."/>
            <person name="Igarashi K."/>
            <person name="Jurgens J.A."/>
            <person name="Kallen N."/>
            <person name="Kersten P."/>
            <person name="Kohler A."/>
            <person name="Kuees U."/>
            <person name="Kumar T.K.A."/>
            <person name="Kuo A."/>
            <person name="LaButti K."/>
            <person name="Larrondo L.F."/>
            <person name="Lindquist E."/>
            <person name="Ling A."/>
            <person name="Lombard V."/>
            <person name="Lucas S."/>
            <person name="Lundell T."/>
            <person name="Martin R."/>
            <person name="McLaughlin D.J."/>
            <person name="Morgenstern I."/>
            <person name="Morin E."/>
            <person name="Murat C."/>
            <person name="Nagy L.G."/>
            <person name="Nolan M."/>
            <person name="Ohm R.A."/>
            <person name="Patyshakuliyeva A."/>
            <person name="Rokas A."/>
            <person name="Ruiz-Duenas F.J."/>
            <person name="Sabat G."/>
            <person name="Salamov A."/>
            <person name="Samejima M."/>
            <person name="Schmutz J."/>
            <person name="Slot J.C."/>
            <person name="St John F."/>
            <person name="Stenlid J."/>
            <person name="Sun H."/>
            <person name="Sun S."/>
            <person name="Syed K."/>
            <person name="Tsang A."/>
            <person name="Wiebenga A."/>
            <person name="Young D."/>
            <person name="Pisabarro A."/>
            <person name="Eastwood D.C."/>
            <person name="Martin F."/>
            <person name="Cullen D."/>
            <person name="Grigoriev I.V."/>
            <person name="Hibbett D.S."/>
        </authorList>
    </citation>
    <scope>NUCLEOTIDE SEQUENCE [LARGE SCALE GENOMIC DNA]</scope>
    <source>
        <strain evidence="2 3">ATCC 11539</strain>
    </source>
</reference>